<dbReference type="Pfam" id="PF19484">
    <property type="entry name" value="DUF6020"/>
    <property type="match status" value="1"/>
</dbReference>
<evidence type="ECO:0008006" key="5">
    <source>
        <dbReference type="Google" id="ProtNLM"/>
    </source>
</evidence>
<feature type="transmembrane region" description="Helical" evidence="2">
    <location>
        <begin position="12"/>
        <end position="30"/>
    </location>
</feature>
<evidence type="ECO:0000313" key="4">
    <source>
        <dbReference type="Proteomes" id="UP000008805"/>
    </source>
</evidence>
<keyword evidence="2" id="KW-0812">Transmembrane</keyword>
<feature type="compositionally biased region" description="Basic residues" evidence="1">
    <location>
        <begin position="562"/>
        <end position="571"/>
    </location>
</feature>
<keyword evidence="2" id="KW-0472">Membrane</keyword>
<proteinExistence type="predicted"/>
<feature type="transmembrane region" description="Helical" evidence="2">
    <location>
        <begin position="288"/>
        <end position="309"/>
    </location>
</feature>
<dbReference type="KEGG" id="gpa:GPA_00360"/>
<feature type="transmembrane region" description="Helical" evidence="2">
    <location>
        <begin position="486"/>
        <end position="506"/>
    </location>
</feature>
<reference evidence="3 4" key="2">
    <citation type="submission" date="2010-03" db="EMBL/GenBank/DDBJ databases">
        <authorList>
            <person name="Pajon A."/>
        </authorList>
    </citation>
    <scope>NUCLEOTIDE SEQUENCE [LARGE SCALE GENOMIC DNA]</scope>
    <source>
        <strain evidence="4">7-10-1-b</strain>
    </source>
</reference>
<protein>
    <recommendedName>
        <fullName evidence="5">Glycosyltransferase RgtA/B/C/D-like domain-containing protein</fullName>
    </recommendedName>
</protein>
<feature type="transmembrane region" description="Helical" evidence="2">
    <location>
        <begin position="46"/>
        <end position="71"/>
    </location>
</feature>
<evidence type="ECO:0000256" key="2">
    <source>
        <dbReference type="SAM" id="Phobius"/>
    </source>
</evidence>
<dbReference type="HOGENOM" id="CLU_022806_0_0_11"/>
<dbReference type="InterPro" id="IPR046062">
    <property type="entry name" value="DUF6020"/>
</dbReference>
<dbReference type="EMBL" id="FP929047">
    <property type="protein sequence ID" value="CBL03248.1"/>
    <property type="molecule type" value="Genomic_DNA"/>
</dbReference>
<dbReference type="Proteomes" id="UP000008805">
    <property type="component" value="Chromosome"/>
</dbReference>
<gene>
    <name evidence="3" type="ORF">GPA_00360</name>
</gene>
<feature type="transmembrane region" description="Helical" evidence="2">
    <location>
        <begin position="513"/>
        <end position="535"/>
    </location>
</feature>
<dbReference type="BioCyc" id="GPAM657308:GPA_RS00130-MONOMER"/>
<sequence>MHLAKKLTFDPFAFASACLIAVFTVVSYAFQTADSFAPLIQDPRSIAIALASLVVIALVGYLALALLFSWFDSQSSPSEKEPPFRVILRKRFFVYFCIIFVCWLPWIVTNFPGTMRDDSIRQMFQVYGVEPYSGGNPLFDTWLFGLFWQLGDLLGQRSWGLYLYGVFQSLCTAASFSLMVCYLHRLRVPRPVIYLSLAALSLIIIFPLAAISMSKDSLNGWVYVVFLVLCAELCRTRGRALGSRWFVLAFIATSIVLIASKRTMLYIALIAFLVFLVSFKACRKKRALVFLTIVVASYGLTDVFLPYAMKNDVPQESSVPSAASSFLILPLQQVGRLLASGQPVDEESYSQLSRLIDCEKAAVLYNPRRGDDVGFSIRDYTDTDDRNAFLAAWAKLGMQYPNVYFEALVNHTFGWVSPFWKIAFGYNLKLDVFDESHMYIWSKYFPGGIEEAEEFLSPLKAQKPAALDAGRYYVERWATVQYETPLLIGFGPWCTWLPLVGLAYALRRRNANAVAVFAVPLGVLLSVLIGPMVLYWYAIPLYYGAPLLFSVGFMGGSHARRRRERGNRARRTGYPASSPVVGQHSSNPR</sequence>
<keyword evidence="4" id="KW-1185">Reference proteome</keyword>
<feature type="transmembrane region" description="Helical" evidence="2">
    <location>
        <begin position="92"/>
        <end position="108"/>
    </location>
</feature>
<feature type="region of interest" description="Disordered" evidence="1">
    <location>
        <begin position="562"/>
        <end position="589"/>
    </location>
</feature>
<evidence type="ECO:0000313" key="3">
    <source>
        <dbReference type="EMBL" id="CBL03248.1"/>
    </source>
</evidence>
<feature type="transmembrane region" description="Helical" evidence="2">
    <location>
        <begin position="241"/>
        <end position="258"/>
    </location>
</feature>
<dbReference type="AlphaFoldDB" id="D6E6A1"/>
<feature type="transmembrane region" description="Helical" evidence="2">
    <location>
        <begin position="541"/>
        <end position="559"/>
    </location>
</feature>
<accession>D6E6A1</accession>
<feature type="transmembrane region" description="Helical" evidence="2">
    <location>
        <begin position="264"/>
        <end position="281"/>
    </location>
</feature>
<name>D6E6A1_9ACTN</name>
<keyword evidence="2" id="KW-1133">Transmembrane helix</keyword>
<organism evidence="3 4">
    <name type="scientific">Gordonibacter pamelaeae 7-10-1-b</name>
    <dbReference type="NCBI Taxonomy" id="657308"/>
    <lineage>
        <taxon>Bacteria</taxon>
        <taxon>Bacillati</taxon>
        <taxon>Actinomycetota</taxon>
        <taxon>Coriobacteriia</taxon>
        <taxon>Eggerthellales</taxon>
        <taxon>Eggerthellaceae</taxon>
        <taxon>Gordonibacter</taxon>
    </lineage>
</organism>
<evidence type="ECO:0000256" key="1">
    <source>
        <dbReference type="SAM" id="MobiDB-lite"/>
    </source>
</evidence>
<dbReference type="RefSeq" id="WP_015538598.1">
    <property type="nucleotide sequence ID" value="NC_021021.1"/>
</dbReference>
<feature type="transmembrane region" description="Helical" evidence="2">
    <location>
        <begin position="192"/>
        <end position="212"/>
    </location>
</feature>
<reference evidence="3 4" key="1">
    <citation type="submission" date="2010-03" db="EMBL/GenBank/DDBJ databases">
        <title>The genome sequence of Gordonibacter pamelaeae 7-10-1-bT.</title>
        <authorList>
            <consortium name="metaHIT consortium -- http://www.metahit.eu/"/>
            <person name="Pajon A."/>
            <person name="Turner K."/>
            <person name="Parkhill J."/>
            <person name="Timmis K."/>
            <person name="Oxley A."/>
            <person name="Wurdemann D."/>
        </authorList>
    </citation>
    <scope>NUCLEOTIDE SEQUENCE [LARGE SCALE GENOMIC DNA]</scope>
    <source>
        <strain evidence="4">7-10-1-b</strain>
    </source>
</reference>
<feature type="transmembrane region" description="Helical" evidence="2">
    <location>
        <begin position="218"/>
        <end position="234"/>
    </location>
</feature>
<feature type="transmembrane region" description="Helical" evidence="2">
    <location>
        <begin position="161"/>
        <end position="183"/>
    </location>
</feature>